<reference evidence="1" key="1">
    <citation type="journal article" date="2020" name="mSystems">
        <title>Genome- and Community-Level Interaction Insights into Carbon Utilization and Element Cycling Functions of Hydrothermarchaeota in Hydrothermal Sediment.</title>
        <authorList>
            <person name="Zhou Z."/>
            <person name="Liu Y."/>
            <person name="Xu W."/>
            <person name="Pan J."/>
            <person name="Luo Z.H."/>
            <person name="Li M."/>
        </authorList>
    </citation>
    <scope>NUCLEOTIDE SEQUENCE [LARGE SCALE GENOMIC DNA]</scope>
    <source>
        <strain evidence="1">SpSt-609</strain>
    </source>
</reference>
<comment type="caution">
    <text evidence="1">The sequence shown here is derived from an EMBL/GenBank/DDBJ whole genome shotgun (WGS) entry which is preliminary data.</text>
</comment>
<gene>
    <name evidence="1" type="ORF">ENT77_01470</name>
</gene>
<protein>
    <submittedName>
        <fullName evidence="1">Uncharacterized protein</fullName>
    </submittedName>
</protein>
<sequence>MILKISLGGDLIHYLCSVGLFSALKKFGLVLGKDYEVNCCGFSCIPAILFLDREEKSYVLLSNMWNEAKHLFKTASKSSLSGFVRDLGTIFKVKKRLPREENTSEIMKFVTKWLPNLRIDESSPIKVYAYNLYNQSEELLFGDLYDIIAKVLVYPPDFPPVAGYISLAWVFGIPLGDVAVHVSLKDDLVPKKGLDYIFLSYLARYRKVLHMRLSSFKFTFEIASENSLDFSRIAAQFFKVAQDIICCVLD</sequence>
<evidence type="ECO:0000313" key="1">
    <source>
        <dbReference type="EMBL" id="HGU39862.1"/>
    </source>
</evidence>
<name>A0A7C4RV75_9BACT</name>
<dbReference type="EMBL" id="DSZY01000006">
    <property type="protein sequence ID" value="HGU39862.1"/>
    <property type="molecule type" value="Genomic_DNA"/>
</dbReference>
<organism evidence="1">
    <name type="scientific">Fervidobacterium thailandense</name>
    <dbReference type="NCBI Taxonomy" id="1008305"/>
    <lineage>
        <taxon>Bacteria</taxon>
        <taxon>Thermotogati</taxon>
        <taxon>Thermotogota</taxon>
        <taxon>Thermotogae</taxon>
        <taxon>Thermotogales</taxon>
        <taxon>Fervidobacteriaceae</taxon>
        <taxon>Fervidobacterium</taxon>
    </lineage>
</organism>
<dbReference type="AlphaFoldDB" id="A0A7C4RV75"/>
<accession>A0A7C4RV75</accession>
<proteinExistence type="predicted"/>